<sequence>MILLLFDQPDLRERLIYNVKMADKRYVCFGQNPRVSPSFQLGANWEVWIEGMIFVASSWCNPYTLGGSYKEFSGARTCMLIGYLWICPHPEQTCMWNIYLFQLFSLQQLFHWLNTGIPVIQSNFNCKQLHQTLQENIIWAGLYSGRQSQDQYGRRYANPKLYALNGSSDSPGISSSIFNSDKHKMIYATESCSSDSYDPNYFLDSPTEEVMNLSGSGHSVNQFHSQNPFNSFMAMRQQDIFGSEYLESHSADTVDYNGDKMRLKLQELERALLDDNVDEEEDAFGPDRSMEINGKWADPICDALLHDSPKESSSADSNLSSISYKDVSLTSSPQTPKELLFYCAAMISEGHIEEASNMINDLRQRVSIQGEPSQRIAAYMVEALASRMAKSGKGLYKALKCKEPPSNDRLSAMQILFEVCPCFRFGFMAANEAIIEAVKNEKRVHIIDFDINQGSQYLTLIQTIARLPGKRPHLRLTGVDDPESVQRAIGGLKLIGQRLEKLAEDLNVSFKFHAVAAKTAVVFPEMLGCRAGEAIMVNFAFQLHHMPDESVSTVNERDQLLRMVKGLNPKLVTIVEQDMNTNTAPFLQRFGEAYSYYSSVFDSLDATLPRDSQDRLNVEKQCLARDIVNIVACEGEERIERYEVAGKWNARMMMAGFTTSPISSSVKESIRKLIKQYCDRYQVKEELGALHFGWEDKVLVVASAWR</sequence>
<comment type="similarity">
    <text evidence="3">Belongs to the GRAS family.</text>
</comment>
<feature type="region of interest" description="VHIID" evidence="3">
    <location>
        <begin position="413"/>
        <end position="478"/>
    </location>
</feature>
<evidence type="ECO:0000256" key="2">
    <source>
        <dbReference type="ARBA" id="ARBA00023163"/>
    </source>
</evidence>
<feature type="short sequence motif" description="VHIID" evidence="3">
    <location>
        <begin position="444"/>
        <end position="448"/>
    </location>
</feature>
<evidence type="ECO:0000256" key="1">
    <source>
        <dbReference type="ARBA" id="ARBA00023015"/>
    </source>
</evidence>
<keyword evidence="1" id="KW-0805">Transcription regulation</keyword>
<name>A0AAU9RRW5_THLAR</name>
<evidence type="ECO:0000313" key="5">
    <source>
        <dbReference type="Proteomes" id="UP000836841"/>
    </source>
</evidence>
<dbReference type="PANTHER" id="PTHR31636">
    <property type="entry name" value="OSJNBA0084A10.13 PROTEIN-RELATED"/>
    <property type="match status" value="1"/>
</dbReference>
<accession>A0AAU9RRW5</accession>
<evidence type="ECO:0000256" key="3">
    <source>
        <dbReference type="PROSITE-ProRule" id="PRU01191"/>
    </source>
</evidence>
<feature type="region of interest" description="SAW" evidence="3">
    <location>
        <begin position="632"/>
        <end position="706"/>
    </location>
</feature>
<dbReference type="Pfam" id="PF03514">
    <property type="entry name" value="GRAS"/>
    <property type="match status" value="1"/>
</dbReference>
<reference evidence="4 5" key="1">
    <citation type="submission" date="2022-03" db="EMBL/GenBank/DDBJ databases">
        <authorList>
            <person name="Nunn A."/>
            <person name="Chopra R."/>
            <person name="Nunn A."/>
            <person name="Contreras Garrido A."/>
        </authorList>
    </citation>
    <scope>NUCLEOTIDE SEQUENCE [LARGE SCALE GENOMIC DNA]</scope>
</reference>
<dbReference type="EMBL" id="CAJVSB020000429">
    <property type="protein sequence ID" value="CAH2050719.1"/>
    <property type="molecule type" value="Genomic_DNA"/>
</dbReference>
<dbReference type="AlphaFoldDB" id="A0AAU9RRW5"/>
<comment type="caution">
    <text evidence="4">The sequence shown here is derived from an EMBL/GenBank/DDBJ whole genome shotgun (WGS) entry which is preliminary data.</text>
</comment>
<comment type="caution">
    <text evidence="3">Lacks conserved residue(s) required for the propagation of feature annotation.</text>
</comment>
<keyword evidence="5" id="KW-1185">Reference proteome</keyword>
<keyword evidence="2" id="KW-0804">Transcription</keyword>
<proteinExistence type="inferred from homology"/>
<evidence type="ECO:0000313" key="4">
    <source>
        <dbReference type="EMBL" id="CAH2050719.1"/>
    </source>
</evidence>
<feature type="region of interest" description="Leucine repeat II (LRII)" evidence="3">
    <location>
        <begin position="494"/>
        <end position="526"/>
    </location>
</feature>
<gene>
    <name evidence="4" type="ORF">TAV2_LOCUS8621</name>
</gene>
<organism evidence="4 5">
    <name type="scientific">Thlaspi arvense</name>
    <name type="common">Field penny-cress</name>
    <dbReference type="NCBI Taxonomy" id="13288"/>
    <lineage>
        <taxon>Eukaryota</taxon>
        <taxon>Viridiplantae</taxon>
        <taxon>Streptophyta</taxon>
        <taxon>Embryophyta</taxon>
        <taxon>Tracheophyta</taxon>
        <taxon>Spermatophyta</taxon>
        <taxon>Magnoliopsida</taxon>
        <taxon>eudicotyledons</taxon>
        <taxon>Gunneridae</taxon>
        <taxon>Pentapetalae</taxon>
        <taxon>rosids</taxon>
        <taxon>malvids</taxon>
        <taxon>Brassicales</taxon>
        <taxon>Brassicaceae</taxon>
        <taxon>Thlaspideae</taxon>
        <taxon>Thlaspi</taxon>
    </lineage>
</organism>
<protein>
    <recommendedName>
        <fullName evidence="6">Scarecrow-like protein 1</fullName>
    </recommendedName>
</protein>
<dbReference type="InterPro" id="IPR005202">
    <property type="entry name" value="TF_GRAS"/>
</dbReference>
<feature type="region of interest" description="Leucine repeat I (LRI)" evidence="3">
    <location>
        <begin position="334"/>
        <end position="394"/>
    </location>
</feature>
<evidence type="ECO:0008006" key="6">
    <source>
        <dbReference type="Google" id="ProtNLM"/>
    </source>
</evidence>
<dbReference type="Proteomes" id="UP000836841">
    <property type="component" value="Unassembled WGS sequence"/>
</dbReference>
<dbReference type="PROSITE" id="PS50985">
    <property type="entry name" value="GRAS"/>
    <property type="match status" value="1"/>
</dbReference>